<reference evidence="3" key="2">
    <citation type="submission" date="2020-11" db="EMBL/GenBank/DDBJ databases">
        <authorList>
            <person name="McCartney M.A."/>
            <person name="Auch B."/>
            <person name="Kono T."/>
            <person name="Mallez S."/>
            <person name="Becker A."/>
            <person name="Gohl D.M."/>
            <person name="Silverstein K.A.T."/>
            <person name="Koren S."/>
            <person name="Bechman K.B."/>
            <person name="Herman A."/>
            <person name="Abrahante J.E."/>
            <person name="Garbe J."/>
        </authorList>
    </citation>
    <scope>NUCLEOTIDE SEQUENCE</scope>
    <source>
        <strain evidence="3">Duluth1</strain>
        <tissue evidence="3">Whole animal</tissue>
    </source>
</reference>
<dbReference type="InterPro" id="IPR011009">
    <property type="entry name" value="Kinase-like_dom_sf"/>
</dbReference>
<protein>
    <recommendedName>
        <fullName evidence="2">Protein kinase domain-containing protein</fullName>
    </recommendedName>
</protein>
<feature type="binding site" evidence="1">
    <location>
        <position position="59"/>
    </location>
    <ligand>
        <name>ATP</name>
        <dbReference type="ChEBI" id="CHEBI:30616"/>
    </ligand>
</feature>
<name>A0A9D4F0K4_DREPO</name>
<dbReference type="InterPro" id="IPR017441">
    <property type="entry name" value="Protein_kinase_ATP_BS"/>
</dbReference>
<sequence length="76" mass="8500">MEKYETPSKKNKSKSSNDLHVDHLNIPFENFELLEKIGEGGFGEVLRGNYLGTSIAVKKTETKATEISKTISVKRS</sequence>
<dbReference type="GO" id="GO:0004672">
    <property type="term" value="F:protein kinase activity"/>
    <property type="evidence" value="ECO:0007669"/>
    <property type="project" value="InterPro"/>
</dbReference>
<dbReference type="AlphaFoldDB" id="A0A9D4F0K4"/>
<evidence type="ECO:0000313" key="3">
    <source>
        <dbReference type="EMBL" id="KAH3788833.1"/>
    </source>
</evidence>
<dbReference type="PROSITE" id="PS00107">
    <property type="entry name" value="PROTEIN_KINASE_ATP"/>
    <property type="match status" value="1"/>
</dbReference>
<dbReference type="Gene3D" id="3.30.200.20">
    <property type="entry name" value="Phosphorylase Kinase, domain 1"/>
    <property type="match status" value="1"/>
</dbReference>
<organism evidence="3 4">
    <name type="scientific">Dreissena polymorpha</name>
    <name type="common">Zebra mussel</name>
    <name type="synonym">Mytilus polymorpha</name>
    <dbReference type="NCBI Taxonomy" id="45954"/>
    <lineage>
        <taxon>Eukaryota</taxon>
        <taxon>Metazoa</taxon>
        <taxon>Spiralia</taxon>
        <taxon>Lophotrochozoa</taxon>
        <taxon>Mollusca</taxon>
        <taxon>Bivalvia</taxon>
        <taxon>Autobranchia</taxon>
        <taxon>Heteroconchia</taxon>
        <taxon>Euheterodonta</taxon>
        <taxon>Imparidentia</taxon>
        <taxon>Neoheterodontei</taxon>
        <taxon>Myida</taxon>
        <taxon>Dreissenoidea</taxon>
        <taxon>Dreissenidae</taxon>
        <taxon>Dreissena</taxon>
    </lineage>
</organism>
<evidence type="ECO:0000313" key="4">
    <source>
        <dbReference type="Proteomes" id="UP000828390"/>
    </source>
</evidence>
<dbReference type="GO" id="GO:0005524">
    <property type="term" value="F:ATP binding"/>
    <property type="evidence" value="ECO:0007669"/>
    <property type="project" value="UniProtKB-UniRule"/>
</dbReference>
<comment type="caution">
    <text evidence="3">The sequence shown here is derived from an EMBL/GenBank/DDBJ whole genome shotgun (WGS) entry which is preliminary data.</text>
</comment>
<proteinExistence type="predicted"/>
<evidence type="ECO:0000256" key="1">
    <source>
        <dbReference type="PROSITE-ProRule" id="PRU10141"/>
    </source>
</evidence>
<dbReference type="InterPro" id="IPR000719">
    <property type="entry name" value="Prot_kinase_dom"/>
</dbReference>
<keyword evidence="4" id="KW-1185">Reference proteome</keyword>
<accession>A0A9D4F0K4</accession>
<keyword evidence="1" id="KW-0547">Nucleotide-binding</keyword>
<keyword evidence="1" id="KW-0067">ATP-binding</keyword>
<reference evidence="3" key="1">
    <citation type="journal article" date="2019" name="bioRxiv">
        <title>The Genome of the Zebra Mussel, Dreissena polymorpha: A Resource for Invasive Species Research.</title>
        <authorList>
            <person name="McCartney M.A."/>
            <person name="Auch B."/>
            <person name="Kono T."/>
            <person name="Mallez S."/>
            <person name="Zhang Y."/>
            <person name="Obille A."/>
            <person name="Becker A."/>
            <person name="Abrahante J.E."/>
            <person name="Garbe J."/>
            <person name="Badalamenti J.P."/>
            <person name="Herman A."/>
            <person name="Mangelson H."/>
            <person name="Liachko I."/>
            <person name="Sullivan S."/>
            <person name="Sone E.D."/>
            <person name="Koren S."/>
            <person name="Silverstein K.A.T."/>
            <person name="Beckman K.B."/>
            <person name="Gohl D.M."/>
        </authorList>
    </citation>
    <scope>NUCLEOTIDE SEQUENCE</scope>
    <source>
        <strain evidence="3">Duluth1</strain>
        <tissue evidence="3">Whole animal</tissue>
    </source>
</reference>
<evidence type="ECO:0000259" key="2">
    <source>
        <dbReference type="PROSITE" id="PS50011"/>
    </source>
</evidence>
<dbReference type="SUPFAM" id="SSF56112">
    <property type="entry name" value="Protein kinase-like (PK-like)"/>
    <property type="match status" value="1"/>
</dbReference>
<dbReference type="Proteomes" id="UP000828390">
    <property type="component" value="Unassembled WGS sequence"/>
</dbReference>
<feature type="domain" description="Protein kinase" evidence="2">
    <location>
        <begin position="31"/>
        <end position="76"/>
    </location>
</feature>
<gene>
    <name evidence="3" type="ORF">DPMN_166995</name>
</gene>
<dbReference type="PROSITE" id="PS50011">
    <property type="entry name" value="PROTEIN_KINASE_DOM"/>
    <property type="match status" value="1"/>
</dbReference>
<dbReference type="EMBL" id="JAIWYP010000008">
    <property type="protein sequence ID" value="KAH3788833.1"/>
    <property type="molecule type" value="Genomic_DNA"/>
</dbReference>